<keyword evidence="3" id="KW-1185">Reference proteome</keyword>
<evidence type="ECO:0000256" key="1">
    <source>
        <dbReference type="SAM" id="Phobius"/>
    </source>
</evidence>
<dbReference type="InParanoid" id="A0A401GHG1"/>
<organism evidence="2 3">
    <name type="scientific">Sparassis crispa</name>
    <dbReference type="NCBI Taxonomy" id="139825"/>
    <lineage>
        <taxon>Eukaryota</taxon>
        <taxon>Fungi</taxon>
        <taxon>Dikarya</taxon>
        <taxon>Basidiomycota</taxon>
        <taxon>Agaricomycotina</taxon>
        <taxon>Agaricomycetes</taxon>
        <taxon>Polyporales</taxon>
        <taxon>Sparassidaceae</taxon>
        <taxon>Sparassis</taxon>
    </lineage>
</organism>
<dbReference type="GO" id="GO:0005743">
    <property type="term" value="C:mitochondrial inner membrane"/>
    <property type="evidence" value="ECO:0007669"/>
    <property type="project" value="InterPro"/>
</dbReference>
<reference evidence="2 3" key="1">
    <citation type="journal article" date="2018" name="Sci. Rep.">
        <title>Genome sequence of the cauliflower mushroom Sparassis crispa (Hanabiratake) and its association with beneficial usage.</title>
        <authorList>
            <person name="Kiyama R."/>
            <person name="Furutani Y."/>
            <person name="Kawaguchi K."/>
            <person name="Nakanishi T."/>
        </authorList>
    </citation>
    <scope>NUCLEOTIDE SEQUENCE [LARGE SCALE GENOMIC DNA]</scope>
</reference>
<keyword evidence="1" id="KW-0812">Transmembrane</keyword>
<dbReference type="PANTHER" id="PTHR36987:SF1">
    <property type="entry name" value="NADH DEHYDROGENASE [UBIQUINONE] 1 BETA SUBCOMPLEX SUBUNIT 2"/>
    <property type="match status" value="1"/>
</dbReference>
<dbReference type="InterPro" id="IPR044980">
    <property type="entry name" value="NDUFB2_plant/fungi"/>
</dbReference>
<accession>A0A401GHG1</accession>
<protein>
    <recommendedName>
        <fullName evidence="4">NADH dehydrogenase [ubiquinone] 1 beta subcomplex subunit 2</fullName>
    </recommendedName>
</protein>
<comment type="caution">
    <text evidence="2">The sequence shown here is derived from an EMBL/GenBank/DDBJ whole genome shotgun (WGS) entry which is preliminary data.</text>
</comment>
<dbReference type="PANTHER" id="PTHR36987">
    <property type="entry name" value="NADH DEHYDROGENASE [UBIQUINONE] 1 BETA SUBCOMPLEX SUBUNIT 2-LIKE"/>
    <property type="match status" value="1"/>
</dbReference>
<evidence type="ECO:0000313" key="2">
    <source>
        <dbReference type="EMBL" id="GBE81620.1"/>
    </source>
</evidence>
<dbReference type="Proteomes" id="UP000287166">
    <property type="component" value="Unassembled WGS sequence"/>
</dbReference>
<dbReference type="EMBL" id="BFAD01000003">
    <property type="protein sequence ID" value="GBE81620.1"/>
    <property type="molecule type" value="Genomic_DNA"/>
</dbReference>
<evidence type="ECO:0008006" key="4">
    <source>
        <dbReference type="Google" id="ProtNLM"/>
    </source>
</evidence>
<dbReference type="OrthoDB" id="531564at2759"/>
<gene>
    <name evidence="2" type="ORF">SCP_0313490</name>
</gene>
<keyword evidence="1" id="KW-1133">Transmembrane helix</keyword>
<dbReference type="AlphaFoldDB" id="A0A401GHG1"/>
<dbReference type="RefSeq" id="XP_027612533.1">
    <property type="nucleotide sequence ID" value="XM_027756732.1"/>
</dbReference>
<feature type="transmembrane region" description="Helical" evidence="1">
    <location>
        <begin position="16"/>
        <end position="35"/>
    </location>
</feature>
<keyword evidence="1" id="KW-0472">Membrane</keyword>
<proteinExistence type="predicted"/>
<dbReference type="GO" id="GO:0045271">
    <property type="term" value="C:respiratory chain complex I"/>
    <property type="evidence" value="ECO:0007669"/>
    <property type="project" value="InterPro"/>
</dbReference>
<evidence type="ECO:0000313" key="3">
    <source>
        <dbReference type="Proteomes" id="UP000287166"/>
    </source>
</evidence>
<dbReference type="STRING" id="139825.A0A401GHG1"/>
<dbReference type="GeneID" id="38778537"/>
<sequence>MAGQHASGFNPHPPGFRYKFLATTLGASMWFFLFYRARKDGPKLLGWSHPWEAHGHEHGHEAAHNEHH</sequence>
<name>A0A401GHG1_9APHY</name>